<dbReference type="AlphaFoldDB" id="A0A2N9HKP1"/>
<sequence length="280" mass="30994">MATLVIGNGEPINNRRACAACRHQRKKCHEDCLLAPHFPADKAEEYKAVHCVFDMSLMAKMFMGLNEYQREEAAKSIIWEAMLWQKDPVHGPLGQYKELEREYESLQEEFHQLGALLLKQWNIGTSSGPSDAGILLPNNSQGAMNYGYYNDQGVQIGLQSPPMVAAPSISSRPVLMPMQGTHGYNNIAPNNMVQQGQERASQNLSHRVIQDNGINAGSVGGIDQGAVFQRSGSIGTSLQRLAALNLVQEENLTINRMEDWDADVLQMFSPSLNPRASTPR</sequence>
<organism evidence="3">
    <name type="scientific">Fagus sylvatica</name>
    <name type="common">Beechnut</name>
    <dbReference type="NCBI Taxonomy" id="28930"/>
    <lineage>
        <taxon>Eukaryota</taxon>
        <taxon>Viridiplantae</taxon>
        <taxon>Streptophyta</taxon>
        <taxon>Embryophyta</taxon>
        <taxon>Tracheophyta</taxon>
        <taxon>Spermatophyta</taxon>
        <taxon>Magnoliopsida</taxon>
        <taxon>eudicotyledons</taxon>
        <taxon>Gunneridae</taxon>
        <taxon>Pentapetalae</taxon>
        <taxon>rosids</taxon>
        <taxon>fabids</taxon>
        <taxon>Fagales</taxon>
        <taxon>Fagaceae</taxon>
        <taxon>Fagus</taxon>
    </lineage>
</organism>
<dbReference type="InterPro" id="IPR004883">
    <property type="entry name" value="LOB"/>
</dbReference>
<name>A0A2N9HKP1_FAGSY</name>
<accession>A0A2N9HKP1</accession>
<proteinExistence type="inferred from homology"/>
<feature type="domain" description="LOB" evidence="2">
    <location>
        <begin position="16"/>
        <end position="117"/>
    </location>
</feature>
<dbReference type="PROSITE" id="PS50891">
    <property type="entry name" value="LOB"/>
    <property type="match status" value="1"/>
</dbReference>
<evidence type="ECO:0000313" key="3">
    <source>
        <dbReference type="EMBL" id="SPD12293.1"/>
    </source>
</evidence>
<comment type="similarity">
    <text evidence="1">Belongs to the LOB domain-containing protein family.</text>
</comment>
<dbReference type="PANTHER" id="PTHR31301">
    <property type="entry name" value="LOB DOMAIN-CONTAINING PROTEIN 4-RELATED"/>
    <property type="match status" value="1"/>
</dbReference>
<evidence type="ECO:0000259" key="2">
    <source>
        <dbReference type="PROSITE" id="PS50891"/>
    </source>
</evidence>
<evidence type="ECO:0000256" key="1">
    <source>
        <dbReference type="ARBA" id="ARBA00005474"/>
    </source>
</evidence>
<gene>
    <name evidence="3" type="ORF">FSB_LOCUS40175</name>
</gene>
<dbReference type="Pfam" id="PF03195">
    <property type="entry name" value="LOB"/>
    <property type="match status" value="1"/>
</dbReference>
<dbReference type="PANTHER" id="PTHR31301:SF165">
    <property type="entry name" value="LOB DOMAIN PROTEIN"/>
    <property type="match status" value="1"/>
</dbReference>
<reference evidence="3" key="1">
    <citation type="submission" date="2018-02" db="EMBL/GenBank/DDBJ databases">
        <authorList>
            <person name="Cohen D.B."/>
            <person name="Kent A.D."/>
        </authorList>
    </citation>
    <scope>NUCLEOTIDE SEQUENCE</scope>
</reference>
<dbReference type="EMBL" id="OIVN01003589">
    <property type="protein sequence ID" value="SPD12293.1"/>
    <property type="molecule type" value="Genomic_DNA"/>
</dbReference>
<protein>
    <recommendedName>
        <fullName evidence="2">LOB domain-containing protein</fullName>
    </recommendedName>
</protein>